<dbReference type="Proteomes" id="UP000249757">
    <property type="component" value="Unassembled WGS sequence"/>
</dbReference>
<dbReference type="OrthoDB" id="21416at2759"/>
<protein>
    <submittedName>
        <fullName evidence="4">Tetratricopeptide repeat</fullName>
    </submittedName>
</protein>
<evidence type="ECO:0000313" key="4">
    <source>
        <dbReference type="EMBL" id="KAI1511991.1"/>
    </source>
</evidence>
<evidence type="ECO:0000313" key="5">
    <source>
        <dbReference type="Proteomes" id="UP000249757"/>
    </source>
</evidence>
<dbReference type="Gene3D" id="1.25.40.10">
    <property type="entry name" value="Tetratricopeptide repeat domain"/>
    <property type="match status" value="2"/>
</dbReference>
<dbReference type="SMART" id="SM00028">
    <property type="entry name" value="TPR"/>
    <property type="match status" value="4"/>
</dbReference>
<dbReference type="InterPro" id="IPR011990">
    <property type="entry name" value="TPR-like_helical_dom_sf"/>
</dbReference>
<dbReference type="PANTHER" id="PTHR10039:SF14">
    <property type="entry name" value="NACHT DOMAIN-CONTAINING PROTEIN"/>
    <property type="match status" value="1"/>
</dbReference>
<organism evidence="4 5">
    <name type="scientific">Pyrenophora tritici-repentis</name>
    <dbReference type="NCBI Taxonomy" id="45151"/>
    <lineage>
        <taxon>Eukaryota</taxon>
        <taxon>Fungi</taxon>
        <taxon>Dikarya</taxon>
        <taxon>Ascomycota</taxon>
        <taxon>Pezizomycotina</taxon>
        <taxon>Dothideomycetes</taxon>
        <taxon>Pleosporomycetidae</taxon>
        <taxon>Pleosporales</taxon>
        <taxon>Pleosporineae</taxon>
        <taxon>Pleosporaceae</taxon>
        <taxon>Pyrenophora</taxon>
    </lineage>
</organism>
<comment type="caution">
    <text evidence="4">The sequence shown here is derived from an EMBL/GenBank/DDBJ whole genome shotgun (WGS) entry which is preliminary data.</text>
</comment>
<dbReference type="Pfam" id="PF13374">
    <property type="entry name" value="TPR_10"/>
    <property type="match status" value="1"/>
</dbReference>
<accession>A0A921TL24</accession>
<dbReference type="PANTHER" id="PTHR10039">
    <property type="entry name" value="AMELOGENIN"/>
    <property type="match status" value="1"/>
</dbReference>
<reference evidence="5" key="1">
    <citation type="journal article" date="2022" name="Microb. Genom.">
        <title>A global pangenome for the wheat fungal pathogen Pyrenophora tritici-repentis and prediction of effector protein structural homology.</title>
        <authorList>
            <person name="Moolhuijzen P.M."/>
            <person name="See P.T."/>
            <person name="Shi G."/>
            <person name="Powell H.R."/>
            <person name="Cockram J."/>
            <person name="Jorgensen L.N."/>
            <person name="Benslimane H."/>
            <person name="Strelkov S.E."/>
            <person name="Turner J."/>
            <person name="Liu Z."/>
            <person name="Moffat C.S."/>
        </authorList>
    </citation>
    <scope>NUCLEOTIDE SEQUENCE [LARGE SCALE GENOMIC DNA]</scope>
</reference>
<evidence type="ECO:0000256" key="1">
    <source>
        <dbReference type="ARBA" id="ARBA00022737"/>
    </source>
</evidence>
<dbReference type="Pfam" id="PF13424">
    <property type="entry name" value="TPR_12"/>
    <property type="match status" value="2"/>
</dbReference>
<sequence>MLSKLNTEAFVDQRKQLIATDTATLLELDSTIQVLNERHNPRSAVRQIDARLEPFILFIERYAKSVDILSQGVPVAAIIWGSLRVLLEMASSASRYFQKGIDMLERLGSQVCLYARYEDLFEVDDHFATALASTYSDIIDVLRKARQRNFESDFNESLVSLSRRTKCLDDLITYCHRREVQQQLVANSKQQSTLRSHKPELAVVHPSKQMKASILDWIAPHDVSADLVTHSGKKMEGTGTWILDDTKFREWRDCSESSLLWISGTSGTGKTVLAAHVVQHLTDFDTSKQCMTAFFFFNKSIRQQHPSETLAAAIIAQIVYQSQTINPTLVRTYESSRRFGHSRMSHLDDPLGVVKKMATRPRQLNIVLDGLDECDGVTDVAIAIKGLLASAATVHVIVFSRDVPQIRLNFGFGPIIALDGTRTRQDIDRFSRQSVARLMLNDIAFEENVANTLAQRADGMFLWAARATESLKGATNPGEVSGILSGLPAGIDAYYEKCLWTLAHDHPYKRKLAETVLQRICCIARPLTWVELECLLSFNQETVEQDRLQTPFQNVVLEICAPFIKIDNATRIIQLQHHSAREFLLQQTSNLEIRGFHVDEAEIHHGLAEICLRQLIAQPSGSHLIQYATLFWLDHLLQASCDESLQALILTFVTAPAVLEKWLLDRMRWDSQRGFSMSKILGSQSVLNSWMQSSPNAHASQYIYWTGPLVRALLRIDRLQTQGRVGHQELWLSHLEKLMIMRDVARVLTQNNMLDQGIAWFEAALDQRRHKCTQLDNCWIMSALGILYDQKNDFQRSLDLHSHVLNIQETQLGGQSLETLWTVNEMGRVHRHLHDYENAEKQHQKALRSLHQILPNDHLEIIWTLNTLAHAYRKNGKLTEALSLHQQALSGQERALGVVHLHPLWTKGDIGKWYLGLGNLDKAEEFFRACLKGRTTLLGMGHVDSLWTMAKLGQVLAARNHREEAFGLLQRAFEGQTSKLGSKHAQTLKTAIVLRGLETTRPTLFGVTVVACPLRK</sequence>
<dbReference type="Gene3D" id="3.40.50.300">
    <property type="entry name" value="P-loop containing nucleotide triphosphate hydrolases"/>
    <property type="match status" value="1"/>
</dbReference>
<feature type="domain" description="Nephrocystin 3-like N-terminal" evidence="3">
    <location>
        <begin position="237"/>
        <end position="401"/>
    </location>
</feature>
<keyword evidence="5" id="KW-1185">Reference proteome</keyword>
<dbReference type="EMBL" id="NRDI02000012">
    <property type="protein sequence ID" value="KAI1511991.1"/>
    <property type="molecule type" value="Genomic_DNA"/>
</dbReference>
<dbReference type="InterPro" id="IPR019734">
    <property type="entry name" value="TPR_rpt"/>
</dbReference>
<proteinExistence type="predicted"/>
<dbReference type="SUPFAM" id="SSF48452">
    <property type="entry name" value="TPR-like"/>
    <property type="match status" value="2"/>
</dbReference>
<dbReference type="Pfam" id="PF22939">
    <property type="entry name" value="WHD_GPIID"/>
    <property type="match status" value="1"/>
</dbReference>
<dbReference type="InterPro" id="IPR054471">
    <property type="entry name" value="GPIID_WHD"/>
</dbReference>
<dbReference type="SUPFAM" id="SSF52540">
    <property type="entry name" value="P-loop containing nucleoside triphosphate hydrolases"/>
    <property type="match status" value="1"/>
</dbReference>
<evidence type="ECO:0000259" key="3">
    <source>
        <dbReference type="Pfam" id="PF24883"/>
    </source>
</evidence>
<dbReference type="Pfam" id="PF24883">
    <property type="entry name" value="NPHP3_N"/>
    <property type="match status" value="1"/>
</dbReference>
<keyword evidence="1" id="KW-0677">Repeat</keyword>
<name>A0A921TL24_9PLEO</name>
<feature type="domain" description="GPI inositol-deacylase winged helix" evidence="2">
    <location>
        <begin position="510"/>
        <end position="589"/>
    </location>
</feature>
<evidence type="ECO:0000259" key="2">
    <source>
        <dbReference type="Pfam" id="PF22939"/>
    </source>
</evidence>
<dbReference type="InterPro" id="IPR056884">
    <property type="entry name" value="NPHP3-like_N"/>
</dbReference>
<dbReference type="AlphaFoldDB" id="A0A921TL24"/>
<dbReference type="InterPro" id="IPR027417">
    <property type="entry name" value="P-loop_NTPase"/>
</dbReference>
<gene>
    <name evidence="4" type="ORF">Ptr86124_008831</name>
</gene>